<dbReference type="AlphaFoldDB" id="A0A502FSK5"/>
<sequence>MAIPLRGDFDAVRLRVAARRTKDAAQARRLLSLAAVYDGATRTEAARIGGVTLQIVRDWVLKFNSAGPDGLIDRKAPGQPSRLTEAHRAALVAVLESGPMPAVHGVVRWRLVDLCGWLWEEHKVSIAKQTLSRELRALGFRKLSARPRHHAQADGAVDLFKNTFPATLDEIAREKGVEPSGLEIWFADEARVGQKNKITRRWARRGTRPSAPHDQRTASTYIFGAICPKEGKGAALVLPYCNTEAMNLHLTEIAAAVAPGAHAVLLLDQAGWHLSDKVAVPPNITLAPLPPKCPELNAMENVWQFMRDNWLSNRVFRSYDNIVDHCCDAWNKLTEQPWRIMSIGLRDWAYRS</sequence>
<protein>
    <submittedName>
        <fullName evidence="3">IS630 family transposase</fullName>
    </submittedName>
</protein>
<accession>A0A502FSK5</accession>
<reference evidence="3 4" key="1">
    <citation type="journal article" date="2019" name="Environ. Microbiol.">
        <title>Species interactions and distinct microbial communities in high Arctic permafrost affected cryosols are associated with the CH4 and CO2 gas fluxes.</title>
        <authorList>
            <person name="Altshuler I."/>
            <person name="Hamel J."/>
            <person name="Turney S."/>
            <person name="Magnuson E."/>
            <person name="Levesque R."/>
            <person name="Greer C."/>
            <person name="Whyte L.G."/>
        </authorList>
    </citation>
    <scope>NUCLEOTIDE SEQUENCE [LARGE SCALE GENOMIC DNA]</scope>
    <source>
        <strain evidence="3 4">S9.3B</strain>
    </source>
</reference>
<keyword evidence="4" id="KW-1185">Reference proteome</keyword>
<dbReference type="RefSeq" id="WP_140885088.1">
    <property type="nucleotide sequence ID" value="NZ_RCZP01000020.1"/>
</dbReference>
<dbReference type="SUPFAM" id="SSF46689">
    <property type="entry name" value="Homeodomain-like"/>
    <property type="match status" value="1"/>
</dbReference>
<dbReference type="OrthoDB" id="2375382at2"/>
<organism evidence="3 4">
    <name type="scientific">Muricoccus nepalensis</name>
    <dbReference type="NCBI Taxonomy" id="1854500"/>
    <lineage>
        <taxon>Bacteria</taxon>
        <taxon>Pseudomonadati</taxon>
        <taxon>Pseudomonadota</taxon>
        <taxon>Alphaproteobacteria</taxon>
        <taxon>Acetobacterales</taxon>
        <taxon>Roseomonadaceae</taxon>
        <taxon>Muricoccus</taxon>
    </lineage>
</organism>
<dbReference type="InterPro" id="IPR047655">
    <property type="entry name" value="Transpos_IS630-like"/>
</dbReference>
<evidence type="ECO:0000313" key="3">
    <source>
        <dbReference type="EMBL" id="TPG52434.1"/>
    </source>
</evidence>
<feature type="domain" description="Tc1-like transposase DDE" evidence="1">
    <location>
        <begin position="184"/>
        <end position="321"/>
    </location>
</feature>
<dbReference type="InterPro" id="IPR038717">
    <property type="entry name" value="Tc1-like_DDE_dom"/>
</dbReference>
<dbReference type="Pfam" id="PF13358">
    <property type="entry name" value="DDE_3"/>
    <property type="match status" value="1"/>
</dbReference>
<dbReference type="GO" id="GO:0003676">
    <property type="term" value="F:nucleic acid binding"/>
    <property type="evidence" value="ECO:0007669"/>
    <property type="project" value="InterPro"/>
</dbReference>
<evidence type="ECO:0000259" key="1">
    <source>
        <dbReference type="Pfam" id="PF13358"/>
    </source>
</evidence>
<feature type="domain" description="Winged helix-turn helix" evidence="2">
    <location>
        <begin position="106"/>
        <end position="163"/>
    </location>
</feature>
<dbReference type="NCBIfam" id="NF033545">
    <property type="entry name" value="transpos_IS630"/>
    <property type="match status" value="1"/>
</dbReference>
<dbReference type="EMBL" id="RCZP01000020">
    <property type="protein sequence ID" value="TPG52434.1"/>
    <property type="molecule type" value="Genomic_DNA"/>
</dbReference>
<dbReference type="InterPro" id="IPR036397">
    <property type="entry name" value="RNaseH_sf"/>
</dbReference>
<dbReference type="Proteomes" id="UP000317078">
    <property type="component" value="Unassembled WGS sequence"/>
</dbReference>
<gene>
    <name evidence="3" type="ORF">EAH89_17850</name>
</gene>
<dbReference type="Pfam" id="PF13551">
    <property type="entry name" value="HTH_29"/>
    <property type="match status" value="1"/>
</dbReference>
<dbReference type="Pfam" id="PF13592">
    <property type="entry name" value="HTH_33"/>
    <property type="match status" value="1"/>
</dbReference>
<evidence type="ECO:0000313" key="4">
    <source>
        <dbReference type="Proteomes" id="UP000317078"/>
    </source>
</evidence>
<evidence type="ECO:0000259" key="2">
    <source>
        <dbReference type="Pfam" id="PF13592"/>
    </source>
</evidence>
<name>A0A502FSK5_9PROT</name>
<proteinExistence type="predicted"/>
<comment type="caution">
    <text evidence="3">The sequence shown here is derived from an EMBL/GenBank/DDBJ whole genome shotgun (WGS) entry which is preliminary data.</text>
</comment>
<dbReference type="InterPro" id="IPR009057">
    <property type="entry name" value="Homeodomain-like_sf"/>
</dbReference>
<dbReference type="InterPro" id="IPR025959">
    <property type="entry name" value="Winged_HTH_dom"/>
</dbReference>
<dbReference type="Gene3D" id="3.30.420.10">
    <property type="entry name" value="Ribonuclease H-like superfamily/Ribonuclease H"/>
    <property type="match status" value="1"/>
</dbReference>